<dbReference type="InterPro" id="IPR016181">
    <property type="entry name" value="Acyl_CoA_acyltransferase"/>
</dbReference>
<protein>
    <submittedName>
        <fullName evidence="3">Ribosomal-protein-serine acetyltransferase</fullName>
        <ecNumber evidence="3">2.3.1.-</ecNumber>
    </submittedName>
</protein>
<dbReference type="Pfam" id="PF13302">
    <property type="entry name" value="Acetyltransf_3"/>
    <property type="match status" value="1"/>
</dbReference>
<dbReference type="Proteomes" id="UP000000637">
    <property type="component" value="Plasmid pTC1"/>
</dbReference>
<evidence type="ECO:0000259" key="2">
    <source>
        <dbReference type="PROSITE" id="PS51186"/>
    </source>
</evidence>
<proteinExistence type="predicted"/>
<feature type="region of interest" description="Disordered" evidence="1">
    <location>
        <begin position="38"/>
        <end position="65"/>
    </location>
</feature>
<dbReference type="GO" id="GO:0005737">
    <property type="term" value="C:cytoplasm"/>
    <property type="evidence" value="ECO:0007669"/>
    <property type="project" value="TreeGrafter"/>
</dbReference>
<keyword evidence="3" id="KW-0808">Transferase</keyword>
<evidence type="ECO:0000313" key="3">
    <source>
        <dbReference type="EMBL" id="ABM10384.1"/>
    </source>
</evidence>
<dbReference type="GO" id="GO:0008999">
    <property type="term" value="F:protein-N-terminal-alanine acetyltransferase activity"/>
    <property type="evidence" value="ECO:0007669"/>
    <property type="project" value="TreeGrafter"/>
</dbReference>
<dbReference type="InterPro" id="IPR051908">
    <property type="entry name" value="Ribosomal_N-acetyltransferase"/>
</dbReference>
<dbReference type="EC" id="2.3.1.-" evidence="3"/>
<feature type="domain" description="N-acetyltransferase" evidence="2">
    <location>
        <begin position="91"/>
        <end position="243"/>
    </location>
</feature>
<dbReference type="PANTHER" id="PTHR43441:SF10">
    <property type="entry name" value="ACETYLTRANSFERASE"/>
    <property type="match status" value="1"/>
</dbReference>
<dbReference type="InterPro" id="IPR000182">
    <property type="entry name" value="GNAT_dom"/>
</dbReference>
<gene>
    <name evidence="3" type="ordered locus">AAur_pTC10030</name>
</gene>
<sequence length="243" mass="26525">MCRWARGAASTGSARGARQCGIVTGDIAQKGCAAASNRQAGGTSSLRVRHPVSLAGNRSPVSSRRNNRLSHFTIDLEDKADLVLREPWTVDGMHALITKNLDRLRNWESWAQGEQTRDGLECFTNHQLSEWVAGRSLPAAIRQNGALVGSVGARIDLYAGVADLGYWIDADQEGRGLVTQASRAVIDHLRNDRGLRRIEIRAAVGNTRSRAVAERLGFEFEGTLRRAQQVGETVHDVALYALT</sequence>
<dbReference type="HOGENOM" id="CLU_013985_3_0_11"/>
<dbReference type="PANTHER" id="PTHR43441">
    <property type="entry name" value="RIBOSOMAL-PROTEIN-SERINE ACETYLTRANSFERASE"/>
    <property type="match status" value="1"/>
</dbReference>
<evidence type="ECO:0000313" key="4">
    <source>
        <dbReference type="Proteomes" id="UP000000637"/>
    </source>
</evidence>
<name>A1RCE2_PAEAT</name>
<dbReference type="PROSITE" id="PS51186">
    <property type="entry name" value="GNAT"/>
    <property type="match status" value="1"/>
</dbReference>
<evidence type="ECO:0000256" key="1">
    <source>
        <dbReference type="SAM" id="MobiDB-lite"/>
    </source>
</evidence>
<geneLocation type="plasmid" evidence="3 4">
    <name>pTC1</name>
</geneLocation>
<dbReference type="Gene3D" id="3.40.630.30">
    <property type="match status" value="1"/>
</dbReference>
<keyword evidence="4" id="KW-1185">Reference proteome</keyword>
<keyword evidence="3" id="KW-0012">Acyltransferase</keyword>
<dbReference type="KEGG" id="aau:AAur_pTC10030"/>
<dbReference type="SUPFAM" id="SSF55729">
    <property type="entry name" value="Acyl-CoA N-acyltransferases (Nat)"/>
    <property type="match status" value="1"/>
</dbReference>
<organism evidence="3 4">
    <name type="scientific">Paenarthrobacter aurescens (strain TC1)</name>
    <dbReference type="NCBI Taxonomy" id="290340"/>
    <lineage>
        <taxon>Bacteria</taxon>
        <taxon>Bacillati</taxon>
        <taxon>Actinomycetota</taxon>
        <taxon>Actinomycetes</taxon>
        <taxon>Micrococcales</taxon>
        <taxon>Micrococcaceae</taxon>
        <taxon>Paenarthrobacter</taxon>
    </lineage>
</organism>
<reference evidence="3 4" key="1">
    <citation type="journal article" date="2006" name="PLoS Genet.">
        <title>Secrets of soil survival revealed by the genome sequence of Arthrobacter aurescens TC1.</title>
        <authorList>
            <person name="Mongodin E.F."/>
            <person name="Shapir N."/>
            <person name="Daugherty S.C."/>
            <person name="DeBoy R.T."/>
            <person name="Emerson J.B."/>
            <person name="Shvartzbeyn A."/>
            <person name="Radune D."/>
            <person name="Vamathevan J."/>
            <person name="Riggs F."/>
            <person name="Grinberg V."/>
            <person name="Khouri H."/>
            <person name="Wackett L.P."/>
            <person name="Nelson K.E."/>
            <person name="Sadowsky M.J."/>
        </authorList>
    </citation>
    <scope>NUCLEOTIDE SEQUENCE [LARGE SCALE GENOMIC DNA]</scope>
    <source>
        <strain evidence="3 4">TC1</strain>
    </source>
</reference>
<dbReference type="EMBL" id="CP000475">
    <property type="protein sequence ID" value="ABM10384.1"/>
    <property type="molecule type" value="Genomic_DNA"/>
</dbReference>
<accession>A1RCE2</accession>
<keyword evidence="3" id="KW-0614">Plasmid</keyword>
<dbReference type="GO" id="GO:1990189">
    <property type="term" value="F:protein N-terminal-serine acetyltransferase activity"/>
    <property type="evidence" value="ECO:0007669"/>
    <property type="project" value="TreeGrafter"/>
</dbReference>
<dbReference type="AlphaFoldDB" id="A1RCE2"/>